<feature type="chain" id="PRO_5017798812" description="Solute-binding protein family 3/N-terminal domain-containing protein" evidence="3">
    <location>
        <begin position="36"/>
        <end position="265"/>
    </location>
</feature>
<proteinExistence type="inferred from homology"/>
<evidence type="ECO:0000256" key="1">
    <source>
        <dbReference type="ARBA" id="ARBA00010333"/>
    </source>
</evidence>
<sequence>MNLAVNHRFFLTFIRHAALCTGLFMPVLSCGLTYAQPIQMTVCIDDQLYIPYFDKDERMGDDGKVIELIQWSAEQNNLVLKVLRKSWPRCLAEIASDKVDAIMAAIYTPERAELMAFPDGAAQANPDIYLLRLRYPFFVRKGSDFRLRDYQRQSGFGINAPREYIAHQMLAHMELLSAYDYTLENGLKMVAAGRLDAYVVESASGHYAVERLALEQQLQATSEILMERYTHIPVSRQFYRHYKPQVDSFWRDLATARARVLADVD</sequence>
<dbReference type="RefSeq" id="WP_116009403.1">
    <property type="nucleotide sequence ID" value="NZ_QUOU01000001.1"/>
</dbReference>
<name>A0A3E0TUL4_9GAMM</name>
<gene>
    <name evidence="5" type="ORF">DXX93_18550</name>
</gene>
<evidence type="ECO:0000256" key="2">
    <source>
        <dbReference type="ARBA" id="ARBA00022729"/>
    </source>
</evidence>
<dbReference type="OrthoDB" id="6118698at2"/>
<comment type="caution">
    <text evidence="5">The sequence shown here is derived from an EMBL/GenBank/DDBJ whole genome shotgun (WGS) entry which is preliminary data.</text>
</comment>
<evidence type="ECO:0000256" key="3">
    <source>
        <dbReference type="SAM" id="SignalP"/>
    </source>
</evidence>
<evidence type="ECO:0000259" key="4">
    <source>
        <dbReference type="Pfam" id="PF00497"/>
    </source>
</evidence>
<evidence type="ECO:0000313" key="6">
    <source>
        <dbReference type="Proteomes" id="UP000256478"/>
    </source>
</evidence>
<dbReference type="PANTHER" id="PTHR35936">
    <property type="entry name" value="MEMBRANE-BOUND LYTIC MUREIN TRANSGLYCOSYLASE F"/>
    <property type="match status" value="1"/>
</dbReference>
<dbReference type="AlphaFoldDB" id="A0A3E0TUL4"/>
<protein>
    <recommendedName>
        <fullName evidence="4">Solute-binding protein family 3/N-terminal domain-containing protein</fullName>
    </recommendedName>
</protein>
<dbReference type="PANTHER" id="PTHR35936:SF17">
    <property type="entry name" value="ARGININE-BINDING EXTRACELLULAR PROTEIN ARTP"/>
    <property type="match status" value="1"/>
</dbReference>
<dbReference type="Pfam" id="PF00497">
    <property type="entry name" value="SBP_bac_3"/>
    <property type="match status" value="1"/>
</dbReference>
<dbReference type="Proteomes" id="UP000256478">
    <property type="component" value="Unassembled WGS sequence"/>
</dbReference>
<dbReference type="Gene3D" id="3.40.190.10">
    <property type="entry name" value="Periplasmic binding protein-like II"/>
    <property type="match status" value="2"/>
</dbReference>
<dbReference type="InterPro" id="IPR001638">
    <property type="entry name" value="Solute-binding_3/MltF_N"/>
</dbReference>
<accession>A0A3E0TUL4</accession>
<feature type="domain" description="Solute-binding protein family 3/N-terminal" evidence="4">
    <location>
        <begin position="42"/>
        <end position="143"/>
    </location>
</feature>
<organism evidence="5 6">
    <name type="scientific">Thalassotalea euphylliae</name>
    <dbReference type="NCBI Taxonomy" id="1655234"/>
    <lineage>
        <taxon>Bacteria</taxon>
        <taxon>Pseudomonadati</taxon>
        <taxon>Pseudomonadota</taxon>
        <taxon>Gammaproteobacteria</taxon>
        <taxon>Alteromonadales</taxon>
        <taxon>Colwelliaceae</taxon>
        <taxon>Thalassotalea</taxon>
    </lineage>
</organism>
<feature type="signal peptide" evidence="3">
    <location>
        <begin position="1"/>
        <end position="35"/>
    </location>
</feature>
<reference evidence="5 6" key="1">
    <citation type="submission" date="2018-08" db="EMBL/GenBank/DDBJ databases">
        <title>Thalassotalea euphylliae genome.</title>
        <authorList>
            <person name="Summers S."/>
            <person name="Rice S.A."/>
            <person name="Freckelton M.L."/>
            <person name="Nedved B.T."/>
            <person name="Hadfield M.G."/>
        </authorList>
    </citation>
    <scope>NUCLEOTIDE SEQUENCE [LARGE SCALE GENOMIC DNA]</scope>
    <source>
        <strain evidence="5 6">H1</strain>
    </source>
</reference>
<keyword evidence="2 3" id="KW-0732">Signal</keyword>
<comment type="similarity">
    <text evidence="1">Belongs to the bacterial solute-binding protein 3 family.</text>
</comment>
<dbReference type="EMBL" id="QUOU01000001">
    <property type="protein sequence ID" value="REL28366.1"/>
    <property type="molecule type" value="Genomic_DNA"/>
</dbReference>
<evidence type="ECO:0000313" key="5">
    <source>
        <dbReference type="EMBL" id="REL28366.1"/>
    </source>
</evidence>
<dbReference type="SUPFAM" id="SSF53850">
    <property type="entry name" value="Periplasmic binding protein-like II"/>
    <property type="match status" value="1"/>
</dbReference>